<dbReference type="EMBL" id="JADBJN010000004">
    <property type="protein sequence ID" value="KAG5668301.1"/>
    <property type="molecule type" value="Genomic_DNA"/>
</dbReference>
<feature type="region of interest" description="Disordered" evidence="1">
    <location>
        <begin position="51"/>
        <end position="125"/>
    </location>
</feature>
<sequence>MLTELTDLHNETVDESNKSDIGEKAISIDDTMMKLNSSVIEPDAEIFMTNSTLSEKSIKRKKRQSESTLENSNPESENQDQVTSENDNTLVTDNEISTPSEIPASDSIKFSTTSTTRKSSVTSPNFSLTYTKKPVVFPTKSQNSQQQPVGNKIISTTSKNWNFQTNQQKNSPMTTKKGVSVHFPSKNNKSEAMMMAKNAQPNQSGTGIKMTTSFKFVG</sequence>
<accession>A0A9J6BEW1</accession>
<dbReference type="Proteomes" id="UP001107558">
    <property type="component" value="Chromosome 4"/>
</dbReference>
<gene>
    <name evidence="2" type="ORF">PVAND_016247</name>
</gene>
<dbReference type="AlphaFoldDB" id="A0A9J6BEW1"/>
<feature type="compositionally biased region" description="Polar residues" evidence="1">
    <location>
        <begin position="66"/>
        <end position="100"/>
    </location>
</feature>
<organism evidence="2 3">
    <name type="scientific">Polypedilum vanderplanki</name>
    <name type="common">Sleeping chironomid midge</name>
    <dbReference type="NCBI Taxonomy" id="319348"/>
    <lineage>
        <taxon>Eukaryota</taxon>
        <taxon>Metazoa</taxon>
        <taxon>Ecdysozoa</taxon>
        <taxon>Arthropoda</taxon>
        <taxon>Hexapoda</taxon>
        <taxon>Insecta</taxon>
        <taxon>Pterygota</taxon>
        <taxon>Neoptera</taxon>
        <taxon>Endopterygota</taxon>
        <taxon>Diptera</taxon>
        <taxon>Nematocera</taxon>
        <taxon>Chironomoidea</taxon>
        <taxon>Chironomidae</taxon>
        <taxon>Chironominae</taxon>
        <taxon>Polypedilum</taxon>
        <taxon>Polypedilum</taxon>
    </lineage>
</organism>
<proteinExistence type="predicted"/>
<protein>
    <submittedName>
        <fullName evidence="2">Uncharacterized protein</fullName>
    </submittedName>
</protein>
<keyword evidence="3" id="KW-1185">Reference proteome</keyword>
<name>A0A9J6BEW1_POLVA</name>
<evidence type="ECO:0000313" key="3">
    <source>
        <dbReference type="Proteomes" id="UP001107558"/>
    </source>
</evidence>
<feature type="compositionally biased region" description="Low complexity" evidence="1">
    <location>
        <begin position="111"/>
        <end position="123"/>
    </location>
</feature>
<comment type="caution">
    <text evidence="2">The sequence shown here is derived from an EMBL/GenBank/DDBJ whole genome shotgun (WGS) entry which is preliminary data.</text>
</comment>
<reference evidence="2" key="1">
    <citation type="submission" date="2021-03" db="EMBL/GenBank/DDBJ databases">
        <title>Chromosome level genome of the anhydrobiotic midge Polypedilum vanderplanki.</title>
        <authorList>
            <person name="Yoshida Y."/>
            <person name="Kikawada T."/>
            <person name="Gusev O."/>
        </authorList>
    </citation>
    <scope>NUCLEOTIDE SEQUENCE</scope>
    <source>
        <strain evidence="2">NIAS01</strain>
        <tissue evidence="2">Whole body or cell culture</tissue>
    </source>
</reference>
<evidence type="ECO:0000256" key="1">
    <source>
        <dbReference type="SAM" id="MobiDB-lite"/>
    </source>
</evidence>
<evidence type="ECO:0000313" key="2">
    <source>
        <dbReference type="EMBL" id="KAG5668301.1"/>
    </source>
</evidence>